<evidence type="ECO:0000313" key="7">
    <source>
        <dbReference type="EMBL" id="OHA14065.1"/>
    </source>
</evidence>
<dbReference type="Proteomes" id="UP000178302">
    <property type="component" value="Unassembled WGS sequence"/>
</dbReference>
<reference evidence="7 8" key="1">
    <citation type="journal article" date="2016" name="Nat. Commun.">
        <title>Thousands of microbial genomes shed light on interconnected biogeochemical processes in an aquifer system.</title>
        <authorList>
            <person name="Anantharaman K."/>
            <person name="Brown C.T."/>
            <person name="Hug L.A."/>
            <person name="Sharon I."/>
            <person name="Castelle C.J."/>
            <person name="Probst A.J."/>
            <person name="Thomas B.C."/>
            <person name="Singh A."/>
            <person name="Wilkins M.J."/>
            <person name="Karaoz U."/>
            <person name="Brodie E.L."/>
            <person name="Williams K.H."/>
            <person name="Hubbard S.S."/>
            <person name="Banfield J.F."/>
        </authorList>
    </citation>
    <scope>NUCLEOTIDE SEQUENCE [LARGE SCALE GENOMIC DNA]</scope>
</reference>
<dbReference type="Gene3D" id="3.30.950.10">
    <property type="entry name" value="Methyltransferase, Cobalt-precorrin-4 Transmethylase, Domain 2"/>
    <property type="match status" value="1"/>
</dbReference>
<dbReference type="GO" id="GO:0008168">
    <property type="term" value="F:methyltransferase activity"/>
    <property type="evidence" value="ECO:0007669"/>
    <property type="project" value="UniProtKB-KW"/>
</dbReference>
<dbReference type="GO" id="GO:0032259">
    <property type="term" value="P:methylation"/>
    <property type="evidence" value="ECO:0007669"/>
    <property type="project" value="UniProtKB-KW"/>
</dbReference>
<proteinExistence type="predicted"/>
<dbReference type="Gene3D" id="3.40.1010.10">
    <property type="entry name" value="Cobalt-precorrin-4 Transmethylase, Domain 1"/>
    <property type="match status" value="1"/>
</dbReference>
<keyword evidence="1" id="KW-0963">Cytoplasm</keyword>
<dbReference type="InterPro" id="IPR008189">
    <property type="entry name" value="rRNA_ssu_MeTfrase_I"/>
</dbReference>
<dbReference type="AlphaFoldDB" id="A0A1G2LR06"/>
<dbReference type="PANTHER" id="PTHR46111">
    <property type="entry name" value="RIBOSOMAL RNA SMALL SUBUNIT METHYLTRANSFERASE I"/>
    <property type="match status" value="1"/>
</dbReference>
<keyword evidence="2" id="KW-0698">rRNA processing</keyword>
<evidence type="ECO:0000256" key="5">
    <source>
        <dbReference type="ARBA" id="ARBA00022691"/>
    </source>
</evidence>
<dbReference type="EMBL" id="MHQZ01000018">
    <property type="protein sequence ID" value="OHA14065.1"/>
    <property type="molecule type" value="Genomic_DNA"/>
</dbReference>
<evidence type="ECO:0000259" key="6">
    <source>
        <dbReference type="Pfam" id="PF00590"/>
    </source>
</evidence>
<sequence>MLYIIATPIGNLKDITLRALEILKSVDFILCEDTRVTRKLLSHYDIHKPLISYHKYSSLKIYDKVSDLLNKGRNLALVTDSGTPGVSDPGNRLIKFLISKNHPLKISPIPGSSALTAAFSVSGIDNGQFVFLGFPPHKKGRKNFLADFRDIIFRLSYTNPLIGYLARLKN</sequence>
<keyword evidence="3 7" id="KW-0489">Methyltransferase</keyword>
<dbReference type="Pfam" id="PF00590">
    <property type="entry name" value="TP_methylase"/>
    <property type="match status" value="1"/>
</dbReference>
<dbReference type="CDD" id="cd11648">
    <property type="entry name" value="RsmI"/>
    <property type="match status" value="1"/>
</dbReference>
<dbReference type="PANTHER" id="PTHR46111:SF1">
    <property type="entry name" value="RIBOSOMAL RNA SMALL SUBUNIT METHYLTRANSFERASE I"/>
    <property type="match status" value="1"/>
</dbReference>
<dbReference type="InterPro" id="IPR000878">
    <property type="entry name" value="4pyrrol_Mease"/>
</dbReference>
<dbReference type="NCBIfam" id="TIGR00096">
    <property type="entry name" value="16S rRNA (cytidine(1402)-2'-O)-methyltransferase"/>
    <property type="match status" value="1"/>
</dbReference>
<accession>A0A1G2LR06</accession>
<evidence type="ECO:0000313" key="8">
    <source>
        <dbReference type="Proteomes" id="UP000178302"/>
    </source>
</evidence>
<organism evidence="7 8">
    <name type="scientific">Candidatus Tagabacteria bacterium RIFCSPLOWO2_01_FULL_39_11</name>
    <dbReference type="NCBI Taxonomy" id="1802295"/>
    <lineage>
        <taxon>Bacteria</taxon>
        <taxon>Candidatus Tagaibacteriota</taxon>
    </lineage>
</organism>
<dbReference type="GO" id="GO:0006364">
    <property type="term" value="P:rRNA processing"/>
    <property type="evidence" value="ECO:0007669"/>
    <property type="project" value="UniProtKB-KW"/>
</dbReference>
<keyword evidence="4 7" id="KW-0808">Transferase</keyword>
<evidence type="ECO:0000256" key="1">
    <source>
        <dbReference type="ARBA" id="ARBA00022490"/>
    </source>
</evidence>
<keyword evidence="5" id="KW-0949">S-adenosyl-L-methionine</keyword>
<dbReference type="InterPro" id="IPR014776">
    <property type="entry name" value="4pyrrole_Mease_sub2"/>
</dbReference>
<name>A0A1G2LR06_9BACT</name>
<evidence type="ECO:0000256" key="2">
    <source>
        <dbReference type="ARBA" id="ARBA00022552"/>
    </source>
</evidence>
<comment type="caution">
    <text evidence="7">The sequence shown here is derived from an EMBL/GenBank/DDBJ whole genome shotgun (WGS) entry which is preliminary data.</text>
</comment>
<dbReference type="InterPro" id="IPR035996">
    <property type="entry name" value="4pyrrol_Methylase_sf"/>
</dbReference>
<gene>
    <name evidence="7" type="ORF">A2909_03100</name>
</gene>
<dbReference type="InterPro" id="IPR014777">
    <property type="entry name" value="4pyrrole_Mease_sub1"/>
</dbReference>
<evidence type="ECO:0000256" key="4">
    <source>
        <dbReference type="ARBA" id="ARBA00022679"/>
    </source>
</evidence>
<feature type="domain" description="Tetrapyrrole methylase" evidence="6">
    <location>
        <begin position="1"/>
        <end position="127"/>
    </location>
</feature>
<protein>
    <submittedName>
        <fullName evidence="7">16S rRNA (Cytidine(1402)-2'-O)-methyltransferase</fullName>
    </submittedName>
</protein>
<evidence type="ECO:0000256" key="3">
    <source>
        <dbReference type="ARBA" id="ARBA00022603"/>
    </source>
</evidence>
<dbReference type="SUPFAM" id="SSF53790">
    <property type="entry name" value="Tetrapyrrole methylase"/>
    <property type="match status" value="1"/>
</dbReference>
<dbReference type="FunFam" id="3.40.1010.10:FF:000007">
    <property type="entry name" value="Ribosomal RNA small subunit methyltransferase I"/>
    <property type="match status" value="1"/>
</dbReference>